<dbReference type="SUPFAM" id="SSF55874">
    <property type="entry name" value="ATPase domain of HSP90 chaperone/DNA topoisomerase II/histidine kinase"/>
    <property type="match status" value="1"/>
</dbReference>
<dbReference type="PANTHER" id="PTHR45436">
    <property type="entry name" value="SENSOR HISTIDINE KINASE YKOH"/>
    <property type="match status" value="1"/>
</dbReference>
<comment type="catalytic activity">
    <reaction evidence="1">
        <text>ATP + protein L-histidine = ADP + protein N-phospho-L-histidine.</text>
        <dbReference type="EC" id="2.7.13.3"/>
    </reaction>
</comment>
<evidence type="ECO:0000256" key="3">
    <source>
        <dbReference type="ARBA" id="ARBA00012438"/>
    </source>
</evidence>
<dbReference type="CDD" id="cd00075">
    <property type="entry name" value="HATPase"/>
    <property type="match status" value="1"/>
</dbReference>
<dbReference type="InterPro" id="IPR004358">
    <property type="entry name" value="Sig_transdc_His_kin-like_C"/>
</dbReference>
<evidence type="ECO:0000256" key="4">
    <source>
        <dbReference type="ARBA" id="ARBA00022553"/>
    </source>
</evidence>
<dbReference type="InterPro" id="IPR050428">
    <property type="entry name" value="TCS_sensor_his_kinase"/>
</dbReference>
<dbReference type="SMART" id="SM00388">
    <property type="entry name" value="HisKA"/>
    <property type="match status" value="1"/>
</dbReference>
<evidence type="ECO:0000256" key="11">
    <source>
        <dbReference type="SAM" id="Phobius"/>
    </source>
</evidence>
<dbReference type="GO" id="GO:0005886">
    <property type="term" value="C:plasma membrane"/>
    <property type="evidence" value="ECO:0007669"/>
    <property type="project" value="TreeGrafter"/>
</dbReference>
<keyword evidence="4" id="KW-0597">Phosphoprotein</keyword>
<evidence type="ECO:0000256" key="9">
    <source>
        <dbReference type="ARBA" id="ARBA00023012"/>
    </source>
</evidence>
<evidence type="ECO:0000256" key="2">
    <source>
        <dbReference type="ARBA" id="ARBA00004370"/>
    </source>
</evidence>
<dbReference type="PROSITE" id="PS50109">
    <property type="entry name" value="HIS_KIN"/>
    <property type="match status" value="1"/>
</dbReference>
<dbReference type="Pfam" id="PF02518">
    <property type="entry name" value="HATPase_c"/>
    <property type="match status" value="1"/>
</dbReference>
<dbReference type="InterPro" id="IPR036890">
    <property type="entry name" value="HATPase_C_sf"/>
</dbReference>
<keyword evidence="7 14" id="KW-0418">Kinase</keyword>
<dbReference type="EMBL" id="BKZW01000001">
    <property type="protein sequence ID" value="GER86335.1"/>
    <property type="molecule type" value="Genomic_DNA"/>
</dbReference>
<keyword evidence="10 11" id="KW-0472">Membrane</keyword>
<evidence type="ECO:0000256" key="8">
    <source>
        <dbReference type="ARBA" id="ARBA00022989"/>
    </source>
</evidence>
<dbReference type="InterPro" id="IPR003660">
    <property type="entry name" value="HAMP_dom"/>
</dbReference>
<dbReference type="Gene3D" id="6.10.340.10">
    <property type="match status" value="1"/>
</dbReference>
<evidence type="ECO:0000256" key="10">
    <source>
        <dbReference type="ARBA" id="ARBA00023136"/>
    </source>
</evidence>
<evidence type="ECO:0000259" key="13">
    <source>
        <dbReference type="PROSITE" id="PS50885"/>
    </source>
</evidence>
<sequence>MSRILTTLHRSFPFSLRLQMASWYTTAFAVLLLLTGAVFYQYLEHTMEASLDTDLQLRAQQISGGLVLHNGIVTLPGFGQATPEQGLSPADVNAGALIRLLDAHGRPLSETPAFPALQVPLASITQPLQGIPWQGTVRSTSDQEVRLYSRTLTNEGKPVAVIQVGESLSNLHMLLHQLVAALLVVGFLVLASCAAGSYWLAARSFAPMQRLAETARKIKAGDLHQRVPVPPVRDEVQYLAVTLNSMLDSLDQAFSRQRQFVADASHELRTPVAVIRNKAGIALLETPRLEETVTALSEIRTETERLTLLLTDLLTLARGDEGQAQFEREVVQLDRLVETCVSTTEVLADERRIALAVQIPHPVTVVGDEARLIQVVINLLDNAIRYTNPGGQVWVSVEQTDEEACLIVRDTGIGMAPEHLPHIFERFYRADSTRRRTGGSSSGLGLSIVDWIVRTHGGLVSVESQVGQGSCFTVTLPLTSLPRKIDPPTLP</sequence>
<dbReference type="SUPFAM" id="SSF158472">
    <property type="entry name" value="HAMP domain-like"/>
    <property type="match status" value="1"/>
</dbReference>
<proteinExistence type="predicted"/>
<dbReference type="Proteomes" id="UP000326912">
    <property type="component" value="Unassembled WGS sequence"/>
</dbReference>
<evidence type="ECO:0000256" key="5">
    <source>
        <dbReference type="ARBA" id="ARBA00022679"/>
    </source>
</evidence>
<dbReference type="InterPro" id="IPR003594">
    <property type="entry name" value="HATPase_dom"/>
</dbReference>
<evidence type="ECO:0000259" key="12">
    <source>
        <dbReference type="PROSITE" id="PS50109"/>
    </source>
</evidence>
<keyword evidence="15" id="KW-1185">Reference proteome</keyword>
<comment type="subcellular location">
    <subcellularLocation>
        <location evidence="2">Membrane</location>
    </subcellularLocation>
</comment>
<reference evidence="14 15" key="1">
    <citation type="submission" date="2019-10" db="EMBL/GenBank/DDBJ databases">
        <title>Dictyobacter vulcani sp. nov., within the class Ktedonobacteria, isolated from soil of volcanic Mt. Zao.</title>
        <authorList>
            <person name="Zheng Y."/>
            <person name="Wang C.M."/>
            <person name="Sakai Y."/>
            <person name="Abe K."/>
            <person name="Yokota A."/>
            <person name="Yabe S."/>
        </authorList>
    </citation>
    <scope>NUCLEOTIDE SEQUENCE [LARGE SCALE GENOMIC DNA]</scope>
    <source>
        <strain evidence="14 15">W12</strain>
    </source>
</reference>
<keyword evidence="9" id="KW-0902">Two-component regulatory system</keyword>
<dbReference type="SMART" id="SM00387">
    <property type="entry name" value="HATPase_c"/>
    <property type="match status" value="1"/>
</dbReference>
<evidence type="ECO:0000256" key="6">
    <source>
        <dbReference type="ARBA" id="ARBA00022692"/>
    </source>
</evidence>
<dbReference type="EC" id="2.7.13.3" evidence="3"/>
<evidence type="ECO:0000313" key="15">
    <source>
        <dbReference type="Proteomes" id="UP000326912"/>
    </source>
</evidence>
<dbReference type="Pfam" id="PF00512">
    <property type="entry name" value="HisKA"/>
    <property type="match status" value="1"/>
</dbReference>
<dbReference type="RefSeq" id="WP_151754480.1">
    <property type="nucleotide sequence ID" value="NZ_BKZW01000001.1"/>
</dbReference>
<keyword evidence="5" id="KW-0808">Transferase</keyword>
<feature type="transmembrane region" description="Helical" evidence="11">
    <location>
        <begin position="21"/>
        <end position="43"/>
    </location>
</feature>
<dbReference type="PANTHER" id="PTHR45436:SF5">
    <property type="entry name" value="SENSOR HISTIDINE KINASE TRCS"/>
    <property type="match status" value="1"/>
</dbReference>
<dbReference type="InterPro" id="IPR003661">
    <property type="entry name" value="HisK_dim/P_dom"/>
</dbReference>
<dbReference type="PRINTS" id="PR00344">
    <property type="entry name" value="BCTRLSENSOR"/>
</dbReference>
<dbReference type="Gene3D" id="1.10.287.130">
    <property type="match status" value="1"/>
</dbReference>
<dbReference type="CDD" id="cd00082">
    <property type="entry name" value="HisKA"/>
    <property type="match status" value="1"/>
</dbReference>
<feature type="domain" description="Histidine kinase" evidence="12">
    <location>
        <begin position="263"/>
        <end position="480"/>
    </location>
</feature>
<dbReference type="InterPro" id="IPR036097">
    <property type="entry name" value="HisK_dim/P_sf"/>
</dbReference>
<comment type="caution">
    <text evidence="14">The sequence shown here is derived from an EMBL/GenBank/DDBJ whole genome shotgun (WGS) entry which is preliminary data.</text>
</comment>
<protein>
    <recommendedName>
        <fullName evidence="3">histidine kinase</fullName>
        <ecNumber evidence="3">2.7.13.3</ecNumber>
    </recommendedName>
</protein>
<dbReference type="CDD" id="cd06225">
    <property type="entry name" value="HAMP"/>
    <property type="match status" value="1"/>
</dbReference>
<evidence type="ECO:0000313" key="14">
    <source>
        <dbReference type="EMBL" id="GER86335.1"/>
    </source>
</evidence>
<evidence type="ECO:0000256" key="7">
    <source>
        <dbReference type="ARBA" id="ARBA00022777"/>
    </source>
</evidence>
<feature type="transmembrane region" description="Helical" evidence="11">
    <location>
        <begin position="178"/>
        <end position="201"/>
    </location>
</feature>
<organism evidence="14 15">
    <name type="scientific">Dictyobacter vulcani</name>
    <dbReference type="NCBI Taxonomy" id="2607529"/>
    <lineage>
        <taxon>Bacteria</taxon>
        <taxon>Bacillati</taxon>
        <taxon>Chloroflexota</taxon>
        <taxon>Ktedonobacteria</taxon>
        <taxon>Ktedonobacterales</taxon>
        <taxon>Dictyobacteraceae</taxon>
        <taxon>Dictyobacter</taxon>
    </lineage>
</organism>
<dbReference type="InterPro" id="IPR005467">
    <property type="entry name" value="His_kinase_dom"/>
</dbReference>
<keyword evidence="8 11" id="KW-1133">Transmembrane helix</keyword>
<accession>A0A5J4KG03</accession>
<evidence type="ECO:0000256" key="1">
    <source>
        <dbReference type="ARBA" id="ARBA00000085"/>
    </source>
</evidence>
<keyword evidence="6 11" id="KW-0812">Transmembrane</keyword>
<dbReference type="Gene3D" id="3.30.565.10">
    <property type="entry name" value="Histidine kinase-like ATPase, C-terminal domain"/>
    <property type="match status" value="1"/>
</dbReference>
<name>A0A5J4KG03_9CHLR</name>
<dbReference type="Pfam" id="PF00672">
    <property type="entry name" value="HAMP"/>
    <property type="match status" value="1"/>
</dbReference>
<dbReference type="FunFam" id="3.30.565.10:FF:000006">
    <property type="entry name" value="Sensor histidine kinase WalK"/>
    <property type="match status" value="1"/>
</dbReference>
<dbReference type="AlphaFoldDB" id="A0A5J4KG03"/>
<dbReference type="SMART" id="SM00304">
    <property type="entry name" value="HAMP"/>
    <property type="match status" value="1"/>
</dbReference>
<dbReference type="SUPFAM" id="SSF47384">
    <property type="entry name" value="Homodimeric domain of signal transducing histidine kinase"/>
    <property type="match status" value="1"/>
</dbReference>
<dbReference type="GO" id="GO:0000155">
    <property type="term" value="F:phosphorelay sensor kinase activity"/>
    <property type="evidence" value="ECO:0007669"/>
    <property type="project" value="InterPro"/>
</dbReference>
<gene>
    <name evidence="14" type="ORF">KDW_04970</name>
</gene>
<dbReference type="PROSITE" id="PS50885">
    <property type="entry name" value="HAMP"/>
    <property type="match status" value="1"/>
</dbReference>
<feature type="domain" description="HAMP" evidence="13">
    <location>
        <begin position="202"/>
        <end position="255"/>
    </location>
</feature>